<name>D5SHS9_DROME</name>
<evidence type="ECO:0000256" key="1">
    <source>
        <dbReference type="SAM" id="Phobius"/>
    </source>
</evidence>
<dbReference type="EMBL" id="BT124880">
    <property type="protein sequence ID" value="ADG46048.1"/>
    <property type="molecule type" value="mRNA"/>
</dbReference>
<accession>D5SHS9</accession>
<reference evidence="2" key="1">
    <citation type="submission" date="2010-05" db="EMBL/GenBank/DDBJ databases">
        <authorList>
            <person name="Carlson J."/>
            <person name="Booth B."/>
            <person name="Frise E."/>
            <person name="Sandler J."/>
            <person name="Wan K."/>
            <person name="Yu C."/>
            <person name="Celniker S."/>
        </authorList>
    </citation>
    <scope>NUCLEOTIDE SEQUENCE</scope>
</reference>
<organism evidence="2">
    <name type="scientific">Drosophila melanogaster</name>
    <name type="common">Fruit fly</name>
    <dbReference type="NCBI Taxonomy" id="7227"/>
    <lineage>
        <taxon>Eukaryota</taxon>
        <taxon>Metazoa</taxon>
        <taxon>Ecdysozoa</taxon>
        <taxon>Arthropoda</taxon>
        <taxon>Hexapoda</taxon>
        <taxon>Insecta</taxon>
        <taxon>Pterygota</taxon>
        <taxon>Neoptera</taxon>
        <taxon>Endopterygota</taxon>
        <taxon>Diptera</taxon>
        <taxon>Brachycera</taxon>
        <taxon>Muscomorpha</taxon>
        <taxon>Ephydroidea</taxon>
        <taxon>Drosophilidae</taxon>
        <taxon>Drosophila</taxon>
        <taxon>Sophophora</taxon>
    </lineage>
</organism>
<gene>
    <name evidence="2" type="primary">fs(1)h-RB</name>
</gene>
<keyword evidence="1" id="KW-0472">Membrane</keyword>
<keyword evidence="1" id="KW-1133">Transmembrane helix</keyword>
<feature type="transmembrane region" description="Helical" evidence="1">
    <location>
        <begin position="12"/>
        <end position="38"/>
    </location>
</feature>
<proteinExistence type="evidence at transcript level"/>
<protein>
    <submittedName>
        <fullName evidence="2">MIP08027p</fullName>
    </submittedName>
</protein>
<keyword evidence="1" id="KW-0812">Transmembrane</keyword>
<evidence type="ECO:0000313" key="2">
    <source>
        <dbReference type="EMBL" id="ADG46048.1"/>
    </source>
</evidence>
<dbReference type="AlphaFoldDB" id="D5SHS9"/>
<sequence>MIHVWSLCRLPPCVFFVYIFTPTICMHPILLVNVSLYIDPWVLPDHLSIGDSDPEIAVGFMIATICVESNQICNCIMHLFFYVYLGF</sequence>